<dbReference type="Gene3D" id="3.30.420.10">
    <property type="entry name" value="Ribonuclease H-like superfamily/Ribonuclease H"/>
    <property type="match status" value="1"/>
</dbReference>
<dbReference type="Pfam" id="PF16488">
    <property type="entry name" value="ArgoL2"/>
    <property type="match status" value="1"/>
</dbReference>
<dbReference type="InterPro" id="IPR003165">
    <property type="entry name" value="Piwi"/>
</dbReference>
<dbReference type="InterPro" id="IPR014811">
    <property type="entry name" value="ArgoL1"/>
</dbReference>
<dbReference type="SUPFAM" id="SSF53098">
    <property type="entry name" value="Ribonuclease H-like"/>
    <property type="match status" value="1"/>
</dbReference>
<dbReference type="Gene3D" id="3.40.50.2300">
    <property type="match status" value="1"/>
</dbReference>
<accession>A0A2S1PRW8</accession>
<evidence type="ECO:0000259" key="4">
    <source>
        <dbReference type="PROSITE" id="PS50822"/>
    </source>
</evidence>
<dbReference type="GO" id="GO:0003723">
    <property type="term" value="F:RNA binding"/>
    <property type="evidence" value="ECO:0007669"/>
    <property type="project" value="InterPro"/>
</dbReference>
<evidence type="ECO:0000313" key="5">
    <source>
        <dbReference type="EMBL" id="AWH61373.1"/>
    </source>
</evidence>
<comment type="similarity">
    <text evidence="1">Belongs to the argonaute family.</text>
</comment>
<dbReference type="Pfam" id="PF16487">
    <property type="entry name" value="ArgoMid"/>
    <property type="match status" value="1"/>
</dbReference>
<feature type="region of interest" description="Disordered" evidence="2">
    <location>
        <begin position="1"/>
        <end position="82"/>
    </location>
</feature>
<feature type="compositionally biased region" description="Gly residues" evidence="2">
    <location>
        <begin position="43"/>
        <end position="78"/>
    </location>
</feature>
<dbReference type="InterPro" id="IPR045246">
    <property type="entry name" value="Piwi_ago-like"/>
</dbReference>
<dbReference type="EMBL" id="MF288056">
    <property type="protein sequence ID" value="AWH61373.1"/>
    <property type="molecule type" value="mRNA"/>
</dbReference>
<feature type="domain" description="PAZ" evidence="3">
    <location>
        <begin position="332"/>
        <end position="446"/>
    </location>
</feature>
<sequence length="975" mass="108349">MSDRGRGRGRGPRDNGRGGRGDYRGGGRGGRGDYRGGGRGDFRGGGGRGDFRGGGGRGDFRGGRGGRGGGGGRFGGGQEDARFRNVPRVHEIPTQMVSGKTLPRPAPVSRSALAETRVEDIVLPHRPNYGVNGKQVVVTANHYLADYNQTQLLYQYDVSLEGFEKTALPASKLRAIFQKFKEQHSAKSLKGIAFTYDGRSVMITASELPFGAEGQSFVVELEPATAKREANTFTVILKKVATRQLSDLASFFKGNTTQNAYDCITALDISLRHAPSMALTCVGRSFYSPEMPSPISGGAEVWLGYYQSLRATQAGLTLNVDMSAMAFVRSMPMMDFVCELLGIRDPGMLSRGIRPYDKRKLETALKGVNVEVTHRKSNRQYRISAVTRQGADQTSFPDQESGKDLIVAHYFREKYYPLKYPSLPCVRVGSAAKHNYIPMEVCQIATGQRVTKLDEKQTADMIKITCQRPDVRQGAIHQQFNNINDDMNKSCQQFGIRITNKQIQTTARILPPPEIQYNKSGRQPTEKPQCGSWNLRDKKMYDNKKLKSWAVVSFSSERDLPQHVLENFVSELVKVMGIHGMEVSPEARRPPLLNAEQAPGNRQRVDEVTFARNALMAARDAARNAFKSDCQLILVPKSTTDSKDYGEIKLASDTALGIPSQCVLLKHVQTAKIQYLANLCLKINAKLGGRNAVPKDKLPFVQDAPTIVFGADVNHPGAGNVSKPSIAAVVASMDRWVSRHGSCVAVQEHRKEVIQDLAAMVKNLLISFYRVNNSKPSRIIFFRDGVSEGQFREVLRFEVRAIEQACASLESGYRPSITFIVVQKRHHTRLFQPRREDQDKSGNVFPGTVVETGICHPMEWDFYLMSHGGLQGTSRPAKYHVLWDENKFDSDSLQLLCYHLCFMYCRCTRSVSIPPAVYYAHLVAFRAQFFVNVGDESSSDNSSVVHGKEKEAKEIDWARCFSSVHSGLTNVMYFV</sequence>
<dbReference type="Pfam" id="PF02170">
    <property type="entry name" value="PAZ"/>
    <property type="match status" value="1"/>
</dbReference>
<evidence type="ECO:0000259" key="3">
    <source>
        <dbReference type="PROSITE" id="PS50821"/>
    </source>
</evidence>
<reference evidence="5" key="1">
    <citation type="submission" date="2017-06" db="EMBL/GenBank/DDBJ databases">
        <title>New viruses from a metagenomic survey of invertebrates and Fucus.</title>
        <authorList>
            <person name="Waldron F.M."/>
            <person name="Obbard D.J."/>
        </authorList>
    </citation>
    <scope>NUCLEOTIDE SEQUENCE</scope>
</reference>
<dbReference type="InterPro" id="IPR032472">
    <property type="entry name" value="ArgoL2"/>
</dbReference>
<dbReference type="InterPro" id="IPR036397">
    <property type="entry name" value="RNaseH_sf"/>
</dbReference>
<dbReference type="InterPro" id="IPR036085">
    <property type="entry name" value="PAZ_dom_sf"/>
</dbReference>
<dbReference type="Pfam" id="PF16486">
    <property type="entry name" value="ArgoN"/>
    <property type="match status" value="1"/>
</dbReference>
<dbReference type="Gene3D" id="2.170.260.10">
    <property type="entry name" value="paz domain"/>
    <property type="match status" value="1"/>
</dbReference>
<dbReference type="SMART" id="SM01163">
    <property type="entry name" value="DUF1785"/>
    <property type="match status" value="1"/>
</dbReference>
<dbReference type="InterPro" id="IPR032474">
    <property type="entry name" value="Argonaute_N"/>
</dbReference>
<evidence type="ECO:0000256" key="1">
    <source>
        <dbReference type="RuleBase" id="RU361178"/>
    </source>
</evidence>
<dbReference type="InterPro" id="IPR003100">
    <property type="entry name" value="PAZ_dom"/>
</dbReference>
<dbReference type="SMART" id="SM00949">
    <property type="entry name" value="PAZ"/>
    <property type="match status" value="1"/>
</dbReference>
<dbReference type="CDD" id="cd04657">
    <property type="entry name" value="Piwi_ago-like"/>
    <property type="match status" value="1"/>
</dbReference>
<dbReference type="Pfam" id="PF08699">
    <property type="entry name" value="ArgoL1"/>
    <property type="match status" value="1"/>
</dbReference>
<protein>
    <submittedName>
        <fullName evidence="5">Putative argonaute</fullName>
    </submittedName>
</protein>
<dbReference type="Pfam" id="PF02171">
    <property type="entry name" value="Piwi"/>
    <property type="match status" value="1"/>
</dbReference>
<evidence type="ECO:0000256" key="2">
    <source>
        <dbReference type="SAM" id="MobiDB-lite"/>
    </source>
</evidence>
<feature type="compositionally biased region" description="Basic and acidic residues" evidence="2">
    <location>
        <begin position="1"/>
        <end position="42"/>
    </location>
</feature>
<dbReference type="AlphaFoldDB" id="A0A2S1PRW8"/>
<dbReference type="InterPro" id="IPR032473">
    <property type="entry name" value="Argonaute_Mid_dom"/>
</dbReference>
<dbReference type="CDD" id="cd02846">
    <property type="entry name" value="PAZ_argonaute_like"/>
    <property type="match status" value="1"/>
</dbReference>
<dbReference type="PROSITE" id="PS50822">
    <property type="entry name" value="PIWI"/>
    <property type="match status" value="1"/>
</dbReference>
<dbReference type="SUPFAM" id="SSF101690">
    <property type="entry name" value="PAZ domain"/>
    <property type="match status" value="1"/>
</dbReference>
<name>A0A2S1PRW8_FUCSE</name>
<organism evidence="5">
    <name type="scientific">Fucus serratus</name>
    <name type="common">Toothed wrack</name>
    <dbReference type="NCBI Taxonomy" id="87148"/>
    <lineage>
        <taxon>Eukaryota</taxon>
        <taxon>Sar</taxon>
        <taxon>Stramenopiles</taxon>
        <taxon>Ochrophyta</taxon>
        <taxon>PX clade</taxon>
        <taxon>Phaeophyceae</taxon>
        <taxon>Fucales</taxon>
        <taxon>Fucaceae</taxon>
        <taxon>Fucus</taxon>
    </lineage>
</organism>
<dbReference type="SMART" id="SM00950">
    <property type="entry name" value="Piwi"/>
    <property type="match status" value="1"/>
</dbReference>
<dbReference type="PROSITE" id="PS50821">
    <property type="entry name" value="PAZ"/>
    <property type="match status" value="1"/>
</dbReference>
<proteinExistence type="evidence at transcript level"/>
<dbReference type="InterPro" id="IPR012337">
    <property type="entry name" value="RNaseH-like_sf"/>
</dbReference>
<feature type="domain" description="Piwi" evidence="4">
    <location>
        <begin position="630"/>
        <end position="932"/>
    </location>
</feature>
<dbReference type="PANTHER" id="PTHR22891">
    <property type="entry name" value="EUKARYOTIC TRANSLATION INITIATION FACTOR 2C"/>
    <property type="match status" value="1"/>
</dbReference>